<evidence type="ECO:0000313" key="2">
    <source>
        <dbReference type="EMBL" id="SFV39126.1"/>
    </source>
</evidence>
<keyword evidence="1" id="KW-0472">Membrane</keyword>
<evidence type="ECO:0000256" key="1">
    <source>
        <dbReference type="SAM" id="Phobius"/>
    </source>
</evidence>
<organism evidence="2 3">
    <name type="scientific">Hyphomicrobium facile</name>
    <dbReference type="NCBI Taxonomy" id="51670"/>
    <lineage>
        <taxon>Bacteria</taxon>
        <taxon>Pseudomonadati</taxon>
        <taxon>Pseudomonadota</taxon>
        <taxon>Alphaproteobacteria</taxon>
        <taxon>Hyphomicrobiales</taxon>
        <taxon>Hyphomicrobiaceae</taxon>
        <taxon>Hyphomicrobium</taxon>
    </lineage>
</organism>
<dbReference type="Proteomes" id="UP000199423">
    <property type="component" value="Unassembled WGS sequence"/>
</dbReference>
<reference evidence="3" key="1">
    <citation type="submission" date="2016-10" db="EMBL/GenBank/DDBJ databases">
        <authorList>
            <person name="Varghese N."/>
            <person name="Submissions S."/>
        </authorList>
    </citation>
    <scope>NUCLEOTIDE SEQUENCE [LARGE SCALE GENOMIC DNA]</scope>
    <source>
        <strain evidence="3">DSM 1565</strain>
    </source>
</reference>
<dbReference type="AlphaFoldDB" id="A0A1I7NWT3"/>
<feature type="transmembrane region" description="Helical" evidence="1">
    <location>
        <begin position="16"/>
        <end position="37"/>
    </location>
</feature>
<keyword evidence="1" id="KW-1133">Transmembrane helix</keyword>
<accession>A0A1I7NWT3</accession>
<keyword evidence="1" id="KW-0812">Transmembrane</keyword>
<dbReference type="EMBL" id="FPCH01000005">
    <property type="protein sequence ID" value="SFV39126.1"/>
    <property type="molecule type" value="Genomic_DNA"/>
</dbReference>
<evidence type="ECO:0000313" key="3">
    <source>
        <dbReference type="Proteomes" id="UP000199423"/>
    </source>
</evidence>
<gene>
    <name evidence="2" type="ORF">SAMN04488557_4152</name>
</gene>
<sequence length="56" mass="6041">MDLKAARDRNSPADRLALATMMICFLATGALLITTLARTPHAQVRDAKIPSTTTTK</sequence>
<name>A0A1I7NWT3_9HYPH</name>
<proteinExistence type="predicted"/>
<protein>
    <submittedName>
        <fullName evidence="2">Uncharacterized protein</fullName>
    </submittedName>
</protein>
<keyword evidence="3" id="KW-1185">Reference proteome</keyword>